<keyword evidence="2" id="KW-1185">Reference proteome</keyword>
<name>A0ACB5SVX2_AMBMO</name>
<reference evidence="1" key="1">
    <citation type="submission" date="2023-04" db="EMBL/GenBank/DDBJ databases">
        <title>Ambrosiozyma monospora NBRC 10751.</title>
        <authorList>
            <person name="Ichikawa N."/>
            <person name="Sato H."/>
            <person name="Tonouchi N."/>
        </authorList>
    </citation>
    <scope>NUCLEOTIDE SEQUENCE</scope>
    <source>
        <strain evidence="1">NBRC 10751</strain>
    </source>
</reference>
<evidence type="ECO:0000313" key="2">
    <source>
        <dbReference type="Proteomes" id="UP001165064"/>
    </source>
</evidence>
<proteinExistence type="predicted"/>
<dbReference type="Proteomes" id="UP001165064">
    <property type="component" value="Unassembled WGS sequence"/>
</dbReference>
<comment type="caution">
    <text evidence="1">The sequence shown here is derived from an EMBL/GenBank/DDBJ whole genome shotgun (WGS) entry which is preliminary data.</text>
</comment>
<organism evidence="1 2">
    <name type="scientific">Ambrosiozyma monospora</name>
    <name type="common">Yeast</name>
    <name type="synonym">Endomycopsis monosporus</name>
    <dbReference type="NCBI Taxonomy" id="43982"/>
    <lineage>
        <taxon>Eukaryota</taxon>
        <taxon>Fungi</taxon>
        <taxon>Dikarya</taxon>
        <taxon>Ascomycota</taxon>
        <taxon>Saccharomycotina</taxon>
        <taxon>Pichiomycetes</taxon>
        <taxon>Pichiales</taxon>
        <taxon>Pichiaceae</taxon>
        <taxon>Ambrosiozyma</taxon>
    </lineage>
</organism>
<accession>A0ACB5SVX2</accession>
<dbReference type="EMBL" id="BSXS01000831">
    <property type="protein sequence ID" value="GME74090.1"/>
    <property type="molecule type" value="Genomic_DNA"/>
</dbReference>
<sequence length="587" mass="66493">MSHDTVEHNPGSISVNSSLTDCHYYNKLDEDADKRVRDLAKELTYQSLNNDTDKKDSSKPYSSASHDLIKTLTSISQVPGLSPFQTSDKIDTRLDPNSEDFDSKFWIKNMRKLFDSDPDHFKPTSLGIAYRDLCCKGIASDADFQPTVANISYKLLCDFYYNWFKSNDESRYFEILKPMDALIKPGTLTVVLGRPGAGCSTLLKTLAAQTYGFKVDSGSKISYDGLTPNEIHDHYRGEVVYCAETEAHIPQLTVGQTLEFAALLRTPQNRPIEVSREEYARHMTKVYMATYGLSHAVNTKVGDEFIRGVSGGERKRVSLAEASLCGSNVQCWDNATRGLDSATALEFVKALKTSAMVLQTTPLIAIYQCSQDAYDLFDSVILLYEGYQIYYGCATAAKSYFERMGWFCPERQTTADFLTSITSPEERIAKPGWEHKVPKTPKEFSDRWRNSKEYSELIKSIDSHIDYSEKNDMRTEYKSAHVAKQSDHIRSSSPFTVSFWMQLKILTKRNWWRFKGDPSVSLMTIIGNSITGLILSSLFYNLADDTSTFYYRAAAMFYAVLFNAFSSFLEVISLFQKENPEDSSFFS</sequence>
<evidence type="ECO:0000313" key="1">
    <source>
        <dbReference type="EMBL" id="GME74090.1"/>
    </source>
</evidence>
<gene>
    <name evidence="1" type="ORF">Amon02_000164500</name>
</gene>
<protein>
    <submittedName>
        <fullName evidence="1">Unnamed protein product</fullName>
    </submittedName>
</protein>